<comment type="caution">
    <text evidence="13">The sequence shown here is derived from an EMBL/GenBank/DDBJ whole genome shotgun (WGS) entry which is preliminary data.</text>
</comment>
<keyword evidence="3 10" id="KW-0328">Glycosyltransferase</keyword>
<evidence type="ECO:0000256" key="8">
    <source>
        <dbReference type="ARBA" id="ARBA00023306"/>
    </source>
</evidence>
<keyword evidence="7 10" id="KW-0472">Membrane</keyword>
<keyword evidence="8 10" id="KW-0131">Cell cycle</keyword>
<dbReference type="EC" id="2.4.1.227" evidence="10"/>
<comment type="subcellular location">
    <subcellularLocation>
        <location evidence="10">Cell membrane</location>
        <topology evidence="10">Peripheral membrane protein</topology>
        <orientation evidence="10">Cytoplasmic side</orientation>
    </subcellularLocation>
</comment>
<dbReference type="AlphaFoldDB" id="A0A846MR47"/>
<keyword evidence="9 10" id="KW-0961">Cell wall biogenesis/degradation</keyword>
<dbReference type="GO" id="GO:0005975">
    <property type="term" value="P:carbohydrate metabolic process"/>
    <property type="evidence" value="ECO:0007669"/>
    <property type="project" value="InterPro"/>
</dbReference>
<dbReference type="GO" id="GO:0051301">
    <property type="term" value="P:cell division"/>
    <property type="evidence" value="ECO:0007669"/>
    <property type="project" value="UniProtKB-KW"/>
</dbReference>
<dbReference type="InterPro" id="IPR006009">
    <property type="entry name" value="GlcNAc_MurG"/>
</dbReference>
<feature type="binding site" evidence="10">
    <location>
        <position position="125"/>
    </location>
    <ligand>
        <name>UDP-N-acetyl-alpha-D-glucosamine</name>
        <dbReference type="ChEBI" id="CHEBI:57705"/>
    </ligand>
</feature>
<feature type="binding site" evidence="10">
    <location>
        <position position="252"/>
    </location>
    <ligand>
        <name>UDP-N-acetyl-alpha-D-glucosamine</name>
        <dbReference type="ChEBI" id="CHEBI:57705"/>
    </ligand>
</feature>
<evidence type="ECO:0000259" key="12">
    <source>
        <dbReference type="Pfam" id="PF04101"/>
    </source>
</evidence>
<evidence type="ECO:0000313" key="13">
    <source>
        <dbReference type="EMBL" id="NIK73737.1"/>
    </source>
</evidence>
<dbReference type="GO" id="GO:0071555">
    <property type="term" value="P:cell wall organization"/>
    <property type="evidence" value="ECO:0007669"/>
    <property type="project" value="UniProtKB-KW"/>
</dbReference>
<dbReference type="Gene3D" id="3.40.50.2000">
    <property type="entry name" value="Glycogen Phosphorylase B"/>
    <property type="match status" value="2"/>
</dbReference>
<comment type="catalytic activity">
    <reaction evidence="10">
        <text>di-trans,octa-cis-undecaprenyl diphospho-N-acetyl-alpha-D-muramoyl-L-alanyl-D-glutamyl-meso-2,6-diaminopimeloyl-D-alanyl-D-alanine + UDP-N-acetyl-alpha-D-glucosamine = di-trans,octa-cis-undecaprenyl diphospho-[N-acetyl-alpha-D-glucosaminyl-(1-&gt;4)]-N-acetyl-alpha-D-muramoyl-L-alanyl-D-glutamyl-meso-2,6-diaminopimeloyl-D-alanyl-D-alanine + UDP + H(+)</text>
        <dbReference type="Rhea" id="RHEA:31227"/>
        <dbReference type="ChEBI" id="CHEBI:15378"/>
        <dbReference type="ChEBI" id="CHEBI:57705"/>
        <dbReference type="ChEBI" id="CHEBI:58223"/>
        <dbReference type="ChEBI" id="CHEBI:61387"/>
        <dbReference type="ChEBI" id="CHEBI:61388"/>
        <dbReference type="EC" id="2.4.1.227"/>
    </reaction>
</comment>
<dbReference type="GO" id="GO:0005886">
    <property type="term" value="C:plasma membrane"/>
    <property type="evidence" value="ECO:0007669"/>
    <property type="project" value="UniProtKB-SubCell"/>
</dbReference>
<keyword evidence="2 10" id="KW-0132">Cell division</keyword>
<feature type="domain" description="Glycosyltransferase family 28 N-terminal" evidence="11">
    <location>
        <begin position="4"/>
        <end position="143"/>
    </location>
</feature>
<organism evidence="13 14">
    <name type="scientific">Thermonema lapsum</name>
    <dbReference type="NCBI Taxonomy" id="28195"/>
    <lineage>
        <taxon>Bacteria</taxon>
        <taxon>Pseudomonadati</taxon>
        <taxon>Bacteroidota</taxon>
        <taxon>Cytophagia</taxon>
        <taxon>Cytophagales</taxon>
        <taxon>Thermonemataceae</taxon>
        <taxon>Thermonema</taxon>
    </lineage>
</organism>
<dbReference type="PANTHER" id="PTHR21015:SF22">
    <property type="entry name" value="GLYCOSYLTRANSFERASE"/>
    <property type="match status" value="1"/>
</dbReference>
<evidence type="ECO:0000256" key="1">
    <source>
        <dbReference type="ARBA" id="ARBA00022475"/>
    </source>
</evidence>
<dbReference type="NCBIfam" id="TIGR01133">
    <property type="entry name" value="murG"/>
    <property type="match status" value="1"/>
</dbReference>
<evidence type="ECO:0000259" key="11">
    <source>
        <dbReference type="Pfam" id="PF03033"/>
    </source>
</evidence>
<evidence type="ECO:0000256" key="5">
    <source>
        <dbReference type="ARBA" id="ARBA00022960"/>
    </source>
</evidence>
<accession>A0A846MR47</accession>
<feature type="domain" description="Glycosyl transferase family 28 C-terminal" evidence="12">
    <location>
        <begin position="190"/>
        <end position="342"/>
    </location>
</feature>
<keyword evidence="6 10" id="KW-0573">Peptidoglycan synthesis</keyword>
<keyword evidence="5 10" id="KW-0133">Cell shape</keyword>
<evidence type="ECO:0000256" key="9">
    <source>
        <dbReference type="ARBA" id="ARBA00023316"/>
    </source>
</evidence>
<keyword evidence="4 10" id="KW-0808">Transferase</keyword>
<comment type="pathway">
    <text evidence="10">Cell wall biogenesis; peptidoglycan biosynthesis.</text>
</comment>
<reference evidence="13 14" key="1">
    <citation type="submission" date="2020-03" db="EMBL/GenBank/DDBJ databases">
        <title>Genomic Encyclopedia of Type Strains, Phase IV (KMG-IV): sequencing the most valuable type-strain genomes for metagenomic binning, comparative biology and taxonomic classification.</title>
        <authorList>
            <person name="Goeker M."/>
        </authorList>
    </citation>
    <scope>NUCLEOTIDE SEQUENCE [LARGE SCALE GENOMIC DNA]</scope>
    <source>
        <strain evidence="13 14">DSM 5718</strain>
    </source>
</reference>
<feature type="binding site" evidence="10">
    <location>
        <position position="197"/>
    </location>
    <ligand>
        <name>UDP-N-acetyl-alpha-D-glucosamine</name>
        <dbReference type="ChEBI" id="CHEBI:57705"/>
    </ligand>
</feature>
<dbReference type="RefSeq" id="WP_166919010.1">
    <property type="nucleotide sequence ID" value="NZ_JAASRN010000002.1"/>
</dbReference>
<dbReference type="InterPro" id="IPR007235">
    <property type="entry name" value="Glyco_trans_28_C"/>
</dbReference>
<keyword evidence="14" id="KW-1185">Reference proteome</keyword>
<comment type="function">
    <text evidence="10">Cell wall formation. Catalyzes the transfer of a GlcNAc subunit on undecaprenyl-pyrophosphoryl-MurNAc-pentapeptide (lipid intermediate I) to form undecaprenyl-pyrophosphoryl-MurNAc-(pentapeptide)GlcNAc (lipid intermediate II).</text>
</comment>
<gene>
    <name evidence="10" type="primary">murG</name>
    <name evidence="13" type="ORF">FHS56_001250</name>
</gene>
<dbReference type="GO" id="GO:0009252">
    <property type="term" value="P:peptidoglycan biosynthetic process"/>
    <property type="evidence" value="ECO:0007669"/>
    <property type="project" value="UniProtKB-UniRule"/>
</dbReference>
<keyword evidence="1 10" id="KW-1003">Cell membrane</keyword>
<sequence length="368" mass="39887">MKRVIISGGGTGGHIFPALAIADALKEQFPSVDILFIGAKNRMEMERVPKAGYPIEGLDIVGIQRSLTLRNLQVPVKLWKSYRRAQQIIAEKKPEVVIGVGGYASAPTLLAAIGAGVPTLIQEQNSYAGLTNRWLGKYAHKICVAYPGMEQFFPADKVVYTGNPVRKDILQLPTRAEALQALGLKANAPVLLVMGGSLGARVINESICAQIRRFADNGIQVIWQTGKHFIEKARQAVEEQQAGEWVHPTAFIERMDYVYSTAHVIISRAGALSISELCVVGKPAILVPSPYVAEDHQTKNAMALVQRQAAKMVSEAQAPAFLVSDALALLHSPAEQALLSENIRQMARPNATQHIVQCIKSLVSSTAS</sequence>
<evidence type="ECO:0000256" key="2">
    <source>
        <dbReference type="ARBA" id="ARBA00022618"/>
    </source>
</evidence>
<dbReference type="SUPFAM" id="SSF53756">
    <property type="entry name" value="UDP-Glycosyltransferase/glycogen phosphorylase"/>
    <property type="match status" value="1"/>
</dbReference>
<evidence type="ECO:0000256" key="10">
    <source>
        <dbReference type="HAMAP-Rule" id="MF_00033"/>
    </source>
</evidence>
<protein>
    <recommendedName>
        <fullName evidence="10">UDP-N-acetylglucosamine--N-acetylmuramyl-(pentapeptide) pyrophosphoryl-undecaprenol N-acetylglucosamine transferase</fullName>
        <ecNumber evidence="10">2.4.1.227</ecNumber>
    </recommendedName>
    <alternativeName>
        <fullName evidence="10">Undecaprenyl-PP-MurNAc-pentapeptide-UDPGlcNAc GlcNAc transferase</fullName>
    </alternativeName>
</protein>
<dbReference type="Pfam" id="PF03033">
    <property type="entry name" value="Glyco_transf_28"/>
    <property type="match status" value="1"/>
</dbReference>
<dbReference type="Pfam" id="PF04101">
    <property type="entry name" value="Glyco_tran_28_C"/>
    <property type="match status" value="1"/>
</dbReference>
<evidence type="ECO:0000256" key="3">
    <source>
        <dbReference type="ARBA" id="ARBA00022676"/>
    </source>
</evidence>
<name>A0A846MR47_9BACT</name>
<feature type="binding site" evidence="10">
    <location>
        <position position="166"/>
    </location>
    <ligand>
        <name>UDP-N-acetyl-alpha-D-glucosamine</name>
        <dbReference type="ChEBI" id="CHEBI:57705"/>
    </ligand>
</feature>
<dbReference type="EMBL" id="JAASRN010000002">
    <property type="protein sequence ID" value="NIK73737.1"/>
    <property type="molecule type" value="Genomic_DNA"/>
</dbReference>
<proteinExistence type="inferred from homology"/>
<dbReference type="HAMAP" id="MF_00033">
    <property type="entry name" value="MurG"/>
    <property type="match status" value="1"/>
</dbReference>
<dbReference type="GO" id="GO:0008360">
    <property type="term" value="P:regulation of cell shape"/>
    <property type="evidence" value="ECO:0007669"/>
    <property type="project" value="UniProtKB-KW"/>
</dbReference>
<evidence type="ECO:0000256" key="6">
    <source>
        <dbReference type="ARBA" id="ARBA00022984"/>
    </source>
</evidence>
<dbReference type="Proteomes" id="UP000537126">
    <property type="component" value="Unassembled WGS sequence"/>
</dbReference>
<evidence type="ECO:0000256" key="4">
    <source>
        <dbReference type="ARBA" id="ARBA00022679"/>
    </source>
</evidence>
<comment type="similarity">
    <text evidence="10">Belongs to the glycosyltransferase 28 family. MurG subfamily.</text>
</comment>
<evidence type="ECO:0000256" key="7">
    <source>
        <dbReference type="ARBA" id="ARBA00023136"/>
    </source>
</evidence>
<dbReference type="GO" id="GO:0050511">
    <property type="term" value="F:undecaprenyldiphospho-muramoylpentapeptide beta-N-acetylglucosaminyltransferase activity"/>
    <property type="evidence" value="ECO:0007669"/>
    <property type="project" value="UniProtKB-UniRule"/>
</dbReference>
<evidence type="ECO:0000313" key="14">
    <source>
        <dbReference type="Proteomes" id="UP000537126"/>
    </source>
</evidence>
<comment type="caution">
    <text evidence="10">Lacks conserved residue(s) required for the propagation of feature annotation.</text>
</comment>
<feature type="binding site" evidence="10">
    <location>
        <position position="297"/>
    </location>
    <ligand>
        <name>UDP-N-acetyl-alpha-D-glucosamine</name>
        <dbReference type="ChEBI" id="CHEBI:57705"/>
    </ligand>
</feature>
<dbReference type="CDD" id="cd03785">
    <property type="entry name" value="GT28_MurG"/>
    <property type="match status" value="1"/>
</dbReference>
<feature type="binding site" evidence="10">
    <location>
        <begin position="11"/>
        <end position="13"/>
    </location>
    <ligand>
        <name>UDP-N-acetyl-alpha-D-glucosamine</name>
        <dbReference type="ChEBI" id="CHEBI:57705"/>
    </ligand>
</feature>
<dbReference type="PANTHER" id="PTHR21015">
    <property type="entry name" value="UDP-N-ACETYLGLUCOSAMINE--N-ACETYLMURAMYL-(PENTAPEPTIDE) PYROPHOSPHORYL-UNDECAPRENOL N-ACETYLGLUCOSAMINE TRANSFERASE 1"/>
    <property type="match status" value="1"/>
</dbReference>
<dbReference type="InterPro" id="IPR004276">
    <property type="entry name" value="GlycoTrans_28_N"/>
</dbReference>
<dbReference type="UniPathway" id="UPA00219"/>